<organism evidence="5 6">
    <name type="scientific">Phytophthora palmivora</name>
    <dbReference type="NCBI Taxonomy" id="4796"/>
    <lineage>
        <taxon>Eukaryota</taxon>
        <taxon>Sar</taxon>
        <taxon>Stramenopiles</taxon>
        <taxon>Oomycota</taxon>
        <taxon>Peronosporomycetes</taxon>
        <taxon>Peronosporales</taxon>
        <taxon>Peronosporaceae</taxon>
        <taxon>Phytophthora</taxon>
    </lineage>
</organism>
<gene>
    <name evidence="5" type="ORF">PHPALM_15984</name>
</gene>
<sequence length="206" mass="22599">LDFTRNGNSSFYVEEDPAIPTLLEGLPVVSNEYADMVDLAAKETLSAQVMQMILHKLFGAEPGVRVIDPSNLGISNGAITTDSGISNGLNCNNNHWCGVLMNLEKGRVYVYDSMASSYATSIRAVTQQMIPMIPESARPSARLVTHDPGLGIQSDSYNCGVYVLLAFEIFCGSEPLGHLDKKTLQCMRYRYLRICMKEERSSSSSS</sequence>
<dbReference type="Pfam" id="PF02902">
    <property type="entry name" value="Peptidase_C48"/>
    <property type="match status" value="1"/>
</dbReference>
<evidence type="ECO:0000256" key="2">
    <source>
        <dbReference type="ARBA" id="ARBA00022670"/>
    </source>
</evidence>
<dbReference type="Proteomes" id="UP000237271">
    <property type="component" value="Unassembled WGS sequence"/>
</dbReference>
<keyword evidence="2" id="KW-0645">Protease</keyword>
<evidence type="ECO:0000256" key="3">
    <source>
        <dbReference type="ARBA" id="ARBA00022801"/>
    </source>
</evidence>
<dbReference type="GO" id="GO:0006508">
    <property type="term" value="P:proteolysis"/>
    <property type="evidence" value="ECO:0007669"/>
    <property type="project" value="UniProtKB-KW"/>
</dbReference>
<dbReference type="GO" id="GO:0008234">
    <property type="term" value="F:cysteine-type peptidase activity"/>
    <property type="evidence" value="ECO:0007669"/>
    <property type="project" value="InterPro"/>
</dbReference>
<dbReference type="PROSITE" id="PS50600">
    <property type="entry name" value="ULP_PROTEASE"/>
    <property type="match status" value="1"/>
</dbReference>
<keyword evidence="3" id="KW-0378">Hydrolase</keyword>
<proteinExistence type="inferred from homology"/>
<evidence type="ECO:0000259" key="4">
    <source>
        <dbReference type="PROSITE" id="PS50600"/>
    </source>
</evidence>
<dbReference type="AlphaFoldDB" id="A0A2P4XQZ1"/>
<reference evidence="5 6" key="1">
    <citation type="journal article" date="2017" name="Genome Biol. Evol.">
        <title>Phytophthora megakarya and P. palmivora, closely related causal agents of cacao black pod rot, underwent increases in genome sizes and gene numbers by different mechanisms.</title>
        <authorList>
            <person name="Ali S.S."/>
            <person name="Shao J."/>
            <person name="Lary D.J."/>
            <person name="Kronmiller B."/>
            <person name="Shen D."/>
            <person name="Strem M.D."/>
            <person name="Amoako-Attah I."/>
            <person name="Akrofi A.Y."/>
            <person name="Begoude B.A."/>
            <person name="Ten Hoopen G.M."/>
            <person name="Coulibaly K."/>
            <person name="Kebe B.I."/>
            <person name="Melnick R.L."/>
            <person name="Guiltinan M.J."/>
            <person name="Tyler B.M."/>
            <person name="Meinhardt L.W."/>
            <person name="Bailey B.A."/>
        </authorList>
    </citation>
    <scope>NUCLEOTIDE SEQUENCE [LARGE SCALE GENOMIC DNA]</scope>
    <source>
        <strain evidence="6">sbr112.9</strain>
    </source>
</reference>
<keyword evidence="6" id="KW-1185">Reference proteome</keyword>
<comment type="similarity">
    <text evidence="1">Belongs to the peptidase C48 family.</text>
</comment>
<dbReference type="OrthoDB" id="115385at2759"/>
<protein>
    <recommendedName>
        <fullName evidence="4">Ubiquitin-like protease family profile domain-containing protein</fullName>
    </recommendedName>
</protein>
<name>A0A2P4XQZ1_9STRA</name>
<feature type="non-terminal residue" evidence="5">
    <location>
        <position position="1"/>
    </location>
</feature>
<dbReference type="InterPro" id="IPR003653">
    <property type="entry name" value="Peptidase_C48_C"/>
</dbReference>
<evidence type="ECO:0000313" key="5">
    <source>
        <dbReference type="EMBL" id="POM67919.1"/>
    </source>
</evidence>
<comment type="caution">
    <text evidence="5">The sequence shown here is derived from an EMBL/GenBank/DDBJ whole genome shotgun (WGS) entry which is preliminary data.</text>
</comment>
<dbReference type="Gene3D" id="3.40.395.10">
    <property type="entry name" value="Adenoviral Proteinase, Chain A"/>
    <property type="match status" value="1"/>
</dbReference>
<accession>A0A2P4XQZ1</accession>
<dbReference type="InterPro" id="IPR038765">
    <property type="entry name" value="Papain-like_cys_pep_sf"/>
</dbReference>
<dbReference type="SUPFAM" id="SSF54001">
    <property type="entry name" value="Cysteine proteinases"/>
    <property type="match status" value="1"/>
</dbReference>
<dbReference type="EMBL" id="NCKW01008544">
    <property type="protein sequence ID" value="POM67919.1"/>
    <property type="molecule type" value="Genomic_DNA"/>
</dbReference>
<evidence type="ECO:0000256" key="1">
    <source>
        <dbReference type="ARBA" id="ARBA00005234"/>
    </source>
</evidence>
<feature type="domain" description="Ubiquitin-like protease family profile" evidence="4">
    <location>
        <begin position="1"/>
        <end position="170"/>
    </location>
</feature>
<evidence type="ECO:0000313" key="6">
    <source>
        <dbReference type="Proteomes" id="UP000237271"/>
    </source>
</evidence>